<accession>A0A9D2GUL4</accession>
<dbReference type="Proteomes" id="UP000824176">
    <property type="component" value="Unassembled WGS sequence"/>
</dbReference>
<evidence type="ECO:0000313" key="1">
    <source>
        <dbReference type="EMBL" id="HIZ90348.1"/>
    </source>
</evidence>
<dbReference type="EMBL" id="DXAQ01000155">
    <property type="protein sequence ID" value="HIZ90348.1"/>
    <property type="molecule type" value="Genomic_DNA"/>
</dbReference>
<dbReference type="AlphaFoldDB" id="A0A9D2GUL4"/>
<reference evidence="1" key="2">
    <citation type="submission" date="2021-04" db="EMBL/GenBank/DDBJ databases">
        <authorList>
            <person name="Gilroy R."/>
        </authorList>
    </citation>
    <scope>NUCLEOTIDE SEQUENCE</scope>
    <source>
        <strain evidence="1">ChiW4-1371</strain>
    </source>
</reference>
<proteinExistence type="predicted"/>
<gene>
    <name evidence="1" type="ORF">H9804_10415</name>
</gene>
<comment type="caution">
    <text evidence="1">The sequence shown here is derived from an EMBL/GenBank/DDBJ whole genome shotgun (WGS) entry which is preliminary data.</text>
</comment>
<evidence type="ECO:0000313" key="2">
    <source>
        <dbReference type="Proteomes" id="UP000824176"/>
    </source>
</evidence>
<name>A0A9D2GUL4_9BACT</name>
<reference evidence="1" key="1">
    <citation type="journal article" date="2021" name="PeerJ">
        <title>Extensive microbial diversity within the chicken gut microbiome revealed by metagenomics and culture.</title>
        <authorList>
            <person name="Gilroy R."/>
            <person name="Ravi A."/>
            <person name="Getino M."/>
            <person name="Pursley I."/>
            <person name="Horton D.L."/>
            <person name="Alikhan N.F."/>
            <person name="Baker D."/>
            <person name="Gharbi K."/>
            <person name="Hall N."/>
            <person name="Watson M."/>
            <person name="Adriaenssens E.M."/>
            <person name="Foster-Nyarko E."/>
            <person name="Jarju S."/>
            <person name="Secka A."/>
            <person name="Antonio M."/>
            <person name="Oren A."/>
            <person name="Chaudhuri R.R."/>
            <person name="La Ragione R."/>
            <person name="Hildebrand F."/>
            <person name="Pallen M.J."/>
        </authorList>
    </citation>
    <scope>NUCLEOTIDE SEQUENCE</scope>
    <source>
        <strain evidence="1">ChiW4-1371</strain>
    </source>
</reference>
<protein>
    <submittedName>
        <fullName evidence="1">Uncharacterized protein</fullName>
    </submittedName>
</protein>
<sequence length="282" mass="32137">MITLSISKDITAGYTEMYVPFERLASITSKYNYSPSSFREGYRKQDNVINLGNTLMFDFDDGSISIDEMVGFLNDNGVTAFLSTTKSHNKDKHGKVCERYRVIVPLSDKINLPVNKFGDFYMFVARVLQFAEHLDKVCRDSARFFYPNPAQEVHLIKTGYVLDTEILIKNFKIYMENNQQEEKKDEVRKAAAHYENKKTKDSDKLCKNEVPVETMVELKNGEVRPLSSFSYLQVGDSVPCRCLNPNHEDKHPSAFISRSSHEIGGLKVQCSGCGYTVYSPVK</sequence>
<organism evidence="1 2">
    <name type="scientific">Candidatus Mucispirillum faecigallinarum</name>
    <dbReference type="NCBI Taxonomy" id="2838699"/>
    <lineage>
        <taxon>Bacteria</taxon>
        <taxon>Pseudomonadati</taxon>
        <taxon>Deferribacterota</taxon>
        <taxon>Deferribacteres</taxon>
        <taxon>Deferribacterales</taxon>
        <taxon>Mucispirillaceae</taxon>
        <taxon>Mucispirillum</taxon>
    </lineage>
</organism>